<dbReference type="EMBL" id="JANPWZ010001483">
    <property type="protein sequence ID" value="KAJ3565469.1"/>
    <property type="molecule type" value="Genomic_DNA"/>
</dbReference>
<sequence length="565" mass="63154">MAVISIFTATRYNPYTCRPQPPAQYQMPIKHFQLGVAISVHSLPQCRRASRPDIDLDALSRTDQYCLWGNATTSKVSPIFLQRTTEGTPEPSPEHILRLRSRTEGQLYNGHLQALWDVGRCTRYPDHSPWRHNALYEYNHTFPSRTLAAQNVLAVLPSLVDPSTLAVLKQSHYSTVQTYSIDCIRVILLQSPQPAMSYPLPTDRLVVSQTISDMIRLLQKCYVIRGVVLEMATLMLYFRCIFNRIFNVFGGPCPPWLQTSHATSIGAHQKTNSLLLNCLNEFAVMVLPSWPRCNHKGRTEHAQAGICCFKRPIKTSPAMMSFFTSYLFVKHGDKHPVTSLSRRMTDISTCCTNASVRLCGHFLRALLEDSRQSNPCLHLSPQHAPRPLNDHISSASTGKANVDSTSIPLSLGRCTLNHIGGGGKFDQCFYGITNSSASTALHLYPAIYSDESDEKGVAALARNIVRKFIVREPWRSIVDHTWNYAVPTQSEGCVLDLQDVSLHEARKVTFGDEDGFRKASLQSSAWIQHPELRKVGTGLKVGLACSTILVERTDRDFANGLTAKD</sequence>
<protein>
    <submittedName>
        <fullName evidence="1">Uncharacterized protein</fullName>
    </submittedName>
</protein>
<accession>A0A9W8NAK4</accession>
<evidence type="ECO:0000313" key="1">
    <source>
        <dbReference type="EMBL" id="KAJ3565469.1"/>
    </source>
</evidence>
<name>A0A9W8NAK4_9PEZI</name>
<dbReference type="AlphaFoldDB" id="A0A9W8NAK4"/>
<gene>
    <name evidence="1" type="ORF">NPX13_g7495</name>
</gene>
<reference evidence="1" key="1">
    <citation type="submission" date="2022-07" db="EMBL/GenBank/DDBJ databases">
        <title>Genome Sequence of Xylaria arbuscula.</title>
        <authorList>
            <person name="Buettner E."/>
        </authorList>
    </citation>
    <scope>NUCLEOTIDE SEQUENCE</scope>
    <source>
        <strain evidence="1">VT107</strain>
    </source>
</reference>
<proteinExistence type="predicted"/>
<dbReference type="Proteomes" id="UP001148614">
    <property type="component" value="Unassembled WGS sequence"/>
</dbReference>
<evidence type="ECO:0000313" key="2">
    <source>
        <dbReference type="Proteomes" id="UP001148614"/>
    </source>
</evidence>
<comment type="caution">
    <text evidence="1">The sequence shown here is derived from an EMBL/GenBank/DDBJ whole genome shotgun (WGS) entry which is preliminary data.</text>
</comment>
<dbReference type="VEuPathDB" id="FungiDB:F4678DRAFT_288352"/>
<keyword evidence="2" id="KW-1185">Reference proteome</keyword>
<organism evidence="1 2">
    <name type="scientific">Xylaria arbuscula</name>
    <dbReference type="NCBI Taxonomy" id="114810"/>
    <lineage>
        <taxon>Eukaryota</taxon>
        <taxon>Fungi</taxon>
        <taxon>Dikarya</taxon>
        <taxon>Ascomycota</taxon>
        <taxon>Pezizomycotina</taxon>
        <taxon>Sordariomycetes</taxon>
        <taxon>Xylariomycetidae</taxon>
        <taxon>Xylariales</taxon>
        <taxon>Xylariaceae</taxon>
        <taxon>Xylaria</taxon>
    </lineage>
</organism>